<comment type="caution">
    <text evidence="1">The sequence shown here is derived from an EMBL/GenBank/DDBJ whole genome shotgun (WGS) entry which is preliminary data.</text>
</comment>
<proteinExistence type="predicted"/>
<name>A0A7V2SVT5_9BACT</name>
<keyword evidence="1" id="KW-0547">Nucleotide-binding</keyword>
<dbReference type="Proteomes" id="UP000885797">
    <property type="component" value="Unassembled WGS sequence"/>
</dbReference>
<organism evidence="1">
    <name type="scientific">Dissulfuribacter thermophilus</name>
    <dbReference type="NCBI Taxonomy" id="1156395"/>
    <lineage>
        <taxon>Bacteria</taxon>
        <taxon>Pseudomonadati</taxon>
        <taxon>Thermodesulfobacteriota</taxon>
        <taxon>Dissulfuribacteria</taxon>
        <taxon>Dissulfuribacterales</taxon>
        <taxon>Dissulfuribacteraceae</taxon>
        <taxon>Dissulfuribacter</taxon>
    </lineage>
</organism>
<gene>
    <name evidence="1" type="ORF">ENJ63_03190</name>
</gene>
<keyword evidence="1" id="KW-0067">ATP-binding</keyword>
<dbReference type="AlphaFoldDB" id="A0A7V2SVT5"/>
<dbReference type="PANTHER" id="PTHR33295">
    <property type="entry name" value="ATPASE"/>
    <property type="match status" value="1"/>
</dbReference>
<evidence type="ECO:0000313" key="1">
    <source>
        <dbReference type="EMBL" id="HFC46866.1"/>
    </source>
</evidence>
<reference evidence="1" key="1">
    <citation type="journal article" date="2020" name="mSystems">
        <title>Genome- and Community-Level Interaction Insights into Carbon Utilization and Element Cycling Functions of Hydrothermarchaeota in Hydrothermal Sediment.</title>
        <authorList>
            <person name="Zhou Z."/>
            <person name="Liu Y."/>
            <person name="Xu W."/>
            <person name="Pan J."/>
            <person name="Luo Z.H."/>
            <person name="Li M."/>
        </authorList>
    </citation>
    <scope>NUCLEOTIDE SEQUENCE [LARGE SCALE GENOMIC DNA]</scope>
    <source>
        <strain evidence="1">HyVt-503</strain>
    </source>
</reference>
<accession>A0A7V2SVT5</accession>
<protein>
    <submittedName>
        <fullName evidence="1">ATP-binding protein</fullName>
    </submittedName>
</protein>
<dbReference type="GO" id="GO:0005524">
    <property type="term" value="F:ATP binding"/>
    <property type="evidence" value="ECO:0007669"/>
    <property type="project" value="UniProtKB-KW"/>
</dbReference>
<sequence length="143" mass="16444">MISREKERKMYFIDNGYLQTFYISQNIGKKLENAVAANLFFSDTPLRYFRNSTEIDFLLEGGIPVQVSYRLSEPVTFEREVKALVNFLEYSGSDVGYIITWNEADTIKRDGKTIKILPAWYFLLFGNGPGDADFFNPSPLDGR</sequence>
<dbReference type="EMBL" id="DRND01000256">
    <property type="protein sequence ID" value="HFC46866.1"/>
    <property type="molecule type" value="Genomic_DNA"/>
</dbReference>
<dbReference type="PANTHER" id="PTHR33295:SF18">
    <property type="entry name" value="AAA+ ATPASE DOMAIN-CONTAINING PROTEIN"/>
    <property type="match status" value="1"/>
</dbReference>